<keyword evidence="2" id="KW-0677">Repeat</keyword>
<evidence type="ECO:0000256" key="4">
    <source>
        <dbReference type="SAM" id="Phobius"/>
    </source>
</evidence>
<proteinExistence type="predicted"/>
<keyword evidence="7" id="KW-1185">Reference proteome</keyword>
<keyword evidence="5" id="KW-0732">Signal</keyword>
<keyword evidence="1" id="KW-0880">Kelch repeat</keyword>
<evidence type="ECO:0000313" key="6">
    <source>
        <dbReference type="EMBL" id="RXW23296.1"/>
    </source>
</evidence>
<dbReference type="Pfam" id="PF24681">
    <property type="entry name" value="Kelch_KLHDC2_KLHL20_DRC7"/>
    <property type="match status" value="1"/>
</dbReference>
<feature type="region of interest" description="Disordered" evidence="3">
    <location>
        <begin position="630"/>
        <end position="652"/>
    </location>
</feature>
<keyword evidence="4" id="KW-0812">Transmembrane</keyword>
<dbReference type="OrthoDB" id="432528at2759"/>
<feature type="compositionally biased region" description="Low complexity" evidence="3">
    <location>
        <begin position="742"/>
        <end position="754"/>
    </location>
</feature>
<evidence type="ECO:0008006" key="8">
    <source>
        <dbReference type="Google" id="ProtNLM"/>
    </source>
</evidence>
<dbReference type="Proteomes" id="UP000290288">
    <property type="component" value="Unassembled WGS sequence"/>
</dbReference>
<evidence type="ECO:0000256" key="3">
    <source>
        <dbReference type="SAM" id="MobiDB-lite"/>
    </source>
</evidence>
<feature type="region of interest" description="Disordered" evidence="3">
    <location>
        <begin position="464"/>
        <end position="506"/>
    </location>
</feature>
<feature type="compositionally biased region" description="Acidic residues" evidence="3">
    <location>
        <begin position="464"/>
        <end position="478"/>
    </location>
</feature>
<feature type="compositionally biased region" description="Basic and acidic residues" evidence="3">
    <location>
        <begin position="807"/>
        <end position="824"/>
    </location>
</feature>
<dbReference type="EMBL" id="SDEE01000046">
    <property type="protein sequence ID" value="RXW23296.1"/>
    <property type="molecule type" value="Genomic_DNA"/>
</dbReference>
<dbReference type="STRING" id="2316362.A0A4Q2DU94"/>
<feature type="compositionally biased region" description="Low complexity" evidence="3">
    <location>
        <begin position="725"/>
        <end position="734"/>
    </location>
</feature>
<keyword evidence="4" id="KW-0472">Membrane</keyword>
<evidence type="ECO:0000256" key="5">
    <source>
        <dbReference type="SAM" id="SignalP"/>
    </source>
</evidence>
<protein>
    <recommendedName>
        <fullName evidence="8">Galactose oxidase</fullName>
    </recommendedName>
</protein>
<feature type="compositionally biased region" description="Polar residues" evidence="3">
    <location>
        <begin position="687"/>
        <end position="706"/>
    </location>
</feature>
<dbReference type="PANTHER" id="PTHR46228">
    <property type="entry name" value="KELCH DOMAIN-CONTAINING PROTEIN"/>
    <property type="match status" value="1"/>
</dbReference>
<feature type="transmembrane region" description="Helical" evidence="4">
    <location>
        <begin position="423"/>
        <end position="445"/>
    </location>
</feature>
<name>A0A4Q2DU94_9AGAR</name>
<evidence type="ECO:0000256" key="1">
    <source>
        <dbReference type="ARBA" id="ARBA00022441"/>
    </source>
</evidence>
<feature type="compositionally biased region" description="Low complexity" evidence="3">
    <location>
        <begin position="362"/>
        <end position="385"/>
    </location>
</feature>
<dbReference type="PANTHER" id="PTHR46228:SF2">
    <property type="entry name" value="KELCH REPEAT PROTEIN (AFU_ORTHOLOGUE AFUA_4G14350)"/>
    <property type="match status" value="1"/>
</dbReference>
<feature type="region of interest" description="Disordered" evidence="3">
    <location>
        <begin position="687"/>
        <end position="862"/>
    </location>
</feature>
<reference evidence="6 7" key="1">
    <citation type="submission" date="2019-01" db="EMBL/GenBank/DDBJ databases">
        <title>Draft genome sequence of Psathyrella aberdarensis IHI B618.</title>
        <authorList>
            <person name="Buettner E."/>
            <person name="Kellner H."/>
        </authorList>
    </citation>
    <scope>NUCLEOTIDE SEQUENCE [LARGE SCALE GENOMIC DNA]</scope>
    <source>
        <strain evidence="6 7">IHI B618</strain>
    </source>
</reference>
<feature type="chain" id="PRO_5020265887" description="Galactose oxidase" evidence="5">
    <location>
        <begin position="21"/>
        <end position="1059"/>
    </location>
</feature>
<sequence length="1059" mass="113701">MQIPWSLLLFVNALVLDTYAFDAVPRWGQAVVVVNDVLYVYGGKTDEFNSFSYTSAPNTNDVLFLSLSSSFPASSPPWIVASGASNSSTSQGQALAWHTASAYNTSQILIFGGIPDANSDIVLVGQPDSTSILDIWQRTSAVWTIQPSAWAAQPTRRIRHSTATIPSGLVFIFGGERADNSGIAFPDSYVFDPSNPSFSPLPTENGPPDLVGHVSIPLPDGRILVFGGYIPSQNILLLFSTIYILDTTRTPYTWSRLSVSSGALPNSRRAFAAALISPTRILIHGGSDAQLQTTLDDGWALDLSQPQAVWTRVDSLTSMGARRDHFAVPSGDNVIFGFGYTQSSPAPAPIQIYDIPGSTIVPTFTPRSPTSTPRPTLPPTTNTHPRPSHTGMSTSGIVVLPTPSGDPNPGSPDHDSARARTTAIAVSTAFGVLALLALILGALWYRRRKQRKWEQRRFWVIDNDDDDARPLGDDDDDNDSRMHRNIPMAGQNKDLEATQPISSPSSQNWLHSLGVAALFRGSKGIKSDSPREVRERRNMLDDEDAADFGAWYNTKGREGFMGSSWSLKSILGGRKNHRDSQMSTSSTPWREKSDPFSDGSSLMQDEATGFVGARPRNRRELSYVSTRSKLSYTDPFSDPIQEEPREPSGTAYMEEDPNAIRLVPSLPPLANLRTTLPLDFTAHTLSPLTERTSQSTLAAQESSRSSIGALGEPPSSESATSPYGSIASRHASSSSHHHESPRSPTLLSSLLPAPTNDGSVKRSDSWWTRLARRASNASTRSGMQGGFRDMRDPNTPPVAMANSRLVTIDERTTPEKENSGDNSRHSSVGSKGQGQSRGSGSAGSRQHPYVGKHGKSMSSLRTADSEAIERMERTMEVAQRLGSEGTGEYGLVEDHLGSEEGGLGLMVMSPAEMGTHEGSLSDYRRVVGGDSEDEYHLHDGVALQAPVPVPAASASAGVLDAARSTSRTSNSSTPPSSSGSPHLRPPSGSGLGPSSGGLRSAPPTGGAAFPRTQLEGRRTTVGGPRPPSAARFTVDYGLVPRRSLFVANPDSRRMSGSEE</sequence>
<dbReference type="InterPro" id="IPR015915">
    <property type="entry name" value="Kelch-typ_b-propeller"/>
</dbReference>
<gene>
    <name evidence="6" type="ORF">EST38_g2571</name>
</gene>
<comment type="caution">
    <text evidence="6">The sequence shown here is derived from an EMBL/GenBank/DDBJ whole genome shotgun (WGS) entry which is preliminary data.</text>
</comment>
<dbReference type="Gene3D" id="2.120.10.80">
    <property type="entry name" value="Kelch-type beta propeller"/>
    <property type="match status" value="2"/>
</dbReference>
<evidence type="ECO:0000256" key="2">
    <source>
        <dbReference type="ARBA" id="ARBA00022737"/>
    </source>
</evidence>
<keyword evidence="4" id="KW-1133">Transmembrane helix</keyword>
<feature type="signal peptide" evidence="5">
    <location>
        <begin position="1"/>
        <end position="20"/>
    </location>
</feature>
<dbReference type="SUPFAM" id="SSF117281">
    <property type="entry name" value="Kelch motif"/>
    <property type="match status" value="1"/>
</dbReference>
<feature type="compositionally biased region" description="Gly residues" evidence="3">
    <location>
        <begin position="831"/>
        <end position="841"/>
    </location>
</feature>
<organism evidence="6 7">
    <name type="scientific">Candolleomyces aberdarensis</name>
    <dbReference type="NCBI Taxonomy" id="2316362"/>
    <lineage>
        <taxon>Eukaryota</taxon>
        <taxon>Fungi</taxon>
        <taxon>Dikarya</taxon>
        <taxon>Basidiomycota</taxon>
        <taxon>Agaricomycotina</taxon>
        <taxon>Agaricomycetes</taxon>
        <taxon>Agaricomycetidae</taxon>
        <taxon>Agaricales</taxon>
        <taxon>Agaricineae</taxon>
        <taxon>Psathyrellaceae</taxon>
        <taxon>Candolleomyces</taxon>
    </lineage>
</organism>
<feature type="region of interest" description="Disordered" evidence="3">
    <location>
        <begin position="361"/>
        <end position="418"/>
    </location>
</feature>
<feature type="region of interest" description="Disordered" evidence="3">
    <location>
        <begin position="954"/>
        <end position="1034"/>
    </location>
</feature>
<accession>A0A4Q2DU94</accession>
<feature type="compositionally biased region" description="Low complexity" evidence="3">
    <location>
        <begin position="964"/>
        <end position="988"/>
    </location>
</feature>
<evidence type="ECO:0000313" key="7">
    <source>
        <dbReference type="Proteomes" id="UP000290288"/>
    </source>
</evidence>
<dbReference type="AlphaFoldDB" id="A0A4Q2DU94"/>
<feature type="region of interest" description="Disordered" evidence="3">
    <location>
        <begin position="572"/>
        <end position="603"/>
    </location>
</feature>